<protein>
    <submittedName>
        <fullName evidence="1">Uncharacterized protein DUF2513</fullName>
    </submittedName>
</protein>
<sequence length="64" mass="7078">MEEGRFFRITNAGHDYIATIRDEKVWAKTKELAGKAGGVTLEMLKTIAFGVFKAKAAELTGLEF</sequence>
<accession>A0A2T6CJX6</accession>
<proteinExistence type="predicted"/>
<organism evidence="1 2">
    <name type="scientific">Sulfitobacter mediterraneus</name>
    <dbReference type="NCBI Taxonomy" id="83219"/>
    <lineage>
        <taxon>Bacteria</taxon>
        <taxon>Pseudomonadati</taxon>
        <taxon>Pseudomonadota</taxon>
        <taxon>Alphaproteobacteria</taxon>
        <taxon>Rhodobacterales</taxon>
        <taxon>Roseobacteraceae</taxon>
        <taxon>Sulfitobacter</taxon>
    </lineage>
</organism>
<dbReference type="Pfam" id="PF10711">
    <property type="entry name" value="DUF2513"/>
    <property type="match status" value="1"/>
</dbReference>
<gene>
    <name evidence="1" type="ORF">C8N31_101448</name>
</gene>
<dbReference type="InterPro" id="IPR019650">
    <property type="entry name" value="DUF2513"/>
</dbReference>
<reference evidence="1 2" key="1">
    <citation type="submission" date="2018-04" db="EMBL/GenBank/DDBJ databases">
        <title>Genomic Encyclopedia of Archaeal and Bacterial Type Strains, Phase II (KMG-II): from individual species to whole genera.</title>
        <authorList>
            <person name="Goeker M."/>
        </authorList>
    </citation>
    <scope>NUCLEOTIDE SEQUENCE [LARGE SCALE GENOMIC DNA]</scope>
    <source>
        <strain evidence="1 2">DSM 12244</strain>
    </source>
</reference>
<dbReference type="EMBL" id="QBKU01000001">
    <property type="protein sequence ID" value="PTX75787.1"/>
    <property type="molecule type" value="Genomic_DNA"/>
</dbReference>
<dbReference type="Proteomes" id="UP000244092">
    <property type="component" value="Unassembled WGS sequence"/>
</dbReference>
<evidence type="ECO:0000313" key="1">
    <source>
        <dbReference type="EMBL" id="PTX75787.1"/>
    </source>
</evidence>
<name>A0A2T6CJX6_9RHOB</name>
<comment type="caution">
    <text evidence="1">The sequence shown here is derived from an EMBL/GenBank/DDBJ whole genome shotgun (WGS) entry which is preliminary data.</text>
</comment>
<evidence type="ECO:0000313" key="2">
    <source>
        <dbReference type="Proteomes" id="UP000244092"/>
    </source>
</evidence>
<dbReference type="AlphaFoldDB" id="A0A2T6CJX6"/>